<protein>
    <submittedName>
        <fullName evidence="5">PH domain-containing protein</fullName>
    </submittedName>
</protein>
<dbReference type="PANTHER" id="PTHR10554:SF1">
    <property type="entry name" value="FI16515P1"/>
    <property type="match status" value="1"/>
</dbReference>
<comment type="subcellular location">
    <subcellularLocation>
        <location evidence="1">Cytoplasm</location>
    </subcellularLocation>
</comment>
<dbReference type="GO" id="GO:0005737">
    <property type="term" value="C:cytoplasm"/>
    <property type="evidence" value="ECO:0007669"/>
    <property type="project" value="UniProtKB-SubCell"/>
</dbReference>
<dbReference type="Proteomes" id="UP000095283">
    <property type="component" value="Unplaced"/>
</dbReference>
<evidence type="ECO:0000256" key="2">
    <source>
        <dbReference type="ARBA" id="ARBA00022490"/>
    </source>
</evidence>
<proteinExistence type="predicted"/>
<dbReference type="AlphaFoldDB" id="A0A1I7X3F8"/>
<evidence type="ECO:0000259" key="3">
    <source>
        <dbReference type="Pfam" id="PF23012"/>
    </source>
</evidence>
<keyword evidence="2" id="KW-0963">Cytoplasm</keyword>
<accession>A0A1I7X3F8</accession>
<evidence type="ECO:0000313" key="4">
    <source>
        <dbReference type="Proteomes" id="UP000095283"/>
    </source>
</evidence>
<feature type="domain" description="Syntrophin C-terminal PH" evidence="3">
    <location>
        <begin position="486"/>
        <end position="567"/>
    </location>
</feature>
<sequence>MKPEINMTPENPQEARLWKLEKIKKKRENALEKEPITSKAKELTKFDNYNISTQQQVNKGMNLQASIIHGLNYFNIHIKKFIGYLLENDERIKETELVKQNENSSLDFILEPITSRGVEDTSLKVKGKKVEITCNKSGELKECVVRLSKLLEELKIGKLEHISAINNEIRKQIQKKLDVYEQPLLPEHTIVLYIYIYIYILLAEQKMLKTCLLLSQRYFLVCQSAMKAQSDLGLYEGREKSVGIEGKDDKWKTITTIPLPMGYVTRYLWGTDNMRKLFSITGRVKKSIFSIFLLNITRYIFRTNSFEVRSVDGSSSGIIHCEDSRALEQWIGHIHNHIQSLNHKSIKMSNKYLHQSEQITYIGWVNEYVGEGQLEDLKLKWEPRFLILKGGDVCLFESPPVSFLLTIFSFFDKYIFLNKTRFQTTLVAWIKEKTVFILKPVCQMEQNIISPSRLLKCLSSLKQHITKASILLHFIKISFPLASFHITLVLDIKQGISLYDIPTKSYAWQYRFRDLHSSSDDGKMHVQLVFKDERSLDPNKLEVKDIECDEVIAIAYNLHSFMVTKIVAADPDFLKQNPLL</sequence>
<evidence type="ECO:0000313" key="5">
    <source>
        <dbReference type="WBParaSite" id="Hba_12133"/>
    </source>
</evidence>
<dbReference type="InterPro" id="IPR015482">
    <property type="entry name" value="Syntrophin"/>
</dbReference>
<dbReference type="PANTHER" id="PTHR10554">
    <property type="entry name" value="SYNTROPHIN"/>
    <property type="match status" value="1"/>
</dbReference>
<dbReference type="Pfam" id="PF23012">
    <property type="entry name" value="Syntrophin_4th"/>
    <property type="match status" value="1"/>
</dbReference>
<reference evidence="5" key="1">
    <citation type="submission" date="2016-11" db="UniProtKB">
        <authorList>
            <consortium name="WormBaseParasite"/>
        </authorList>
    </citation>
    <scope>IDENTIFICATION</scope>
</reference>
<keyword evidence="4" id="KW-1185">Reference proteome</keyword>
<dbReference type="GO" id="GO:0005198">
    <property type="term" value="F:structural molecule activity"/>
    <property type="evidence" value="ECO:0007669"/>
    <property type="project" value="InterPro"/>
</dbReference>
<dbReference type="GO" id="GO:0016010">
    <property type="term" value="C:dystrophin-associated glycoprotein complex"/>
    <property type="evidence" value="ECO:0007669"/>
    <property type="project" value="TreeGrafter"/>
</dbReference>
<dbReference type="SUPFAM" id="SSF50729">
    <property type="entry name" value="PH domain-like"/>
    <property type="match status" value="1"/>
</dbReference>
<name>A0A1I7X3F8_HETBA</name>
<evidence type="ECO:0000256" key="1">
    <source>
        <dbReference type="ARBA" id="ARBA00004496"/>
    </source>
</evidence>
<organism evidence="4 5">
    <name type="scientific">Heterorhabditis bacteriophora</name>
    <name type="common">Entomopathogenic nematode worm</name>
    <dbReference type="NCBI Taxonomy" id="37862"/>
    <lineage>
        <taxon>Eukaryota</taxon>
        <taxon>Metazoa</taxon>
        <taxon>Ecdysozoa</taxon>
        <taxon>Nematoda</taxon>
        <taxon>Chromadorea</taxon>
        <taxon>Rhabditida</taxon>
        <taxon>Rhabditina</taxon>
        <taxon>Rhabditomorpha</taxon>
        <taxon>Strongyloidea</taxon>
        <taxon>Heterorhabditidae</taxon>
        <taxon>Heterorhabditis</taxon>
    </lineage>
</organism>
<dbReference type="WBParaSite" id="Hba_12133">
    <property type="protein sequence ID" value="Hba_12133"/>
    <property type="gene ID" value="Hba_12133"/>
</dbReference>
<dbReference type="InterPro" id="IPR055108">
    <property type="entry name" value="Syntrophin_4th"/>
</dbReference>